<feature type="transmembrane region" description="Helical" evidence="9">
    <location>
        <begin position="205"/>
        <end position="223"/>
    </location>
</feature>
<dbReference type="Proteomes" id="UP000092666">
    <property type="component" value="Unassembled WGS sequence"/>
</dbReference>
<comment type="similarity">
    <text evidence="3">Belongs to the CTL (choline transporter-like) family.</text>
</comment>
<keyword evidence="7 9" id="KW-0472">Membrane</keyword>
<gene>
    <name evidence="10" type="ORF">I316_07115</name>
</gene>
<dbReference type="SUPFAM" id="SSF103473">
    <property type="entry name" value="MFS general substrate transporter"/>
    <property type="match status" value="1"/>
</dbReference>
<dbReference type="InterPro" id="IPR036259">
    <property type="entry name" value="MFS_trans_sf"/>
</dbReference>
<dbReference type="PANTHER" id="PTHR12385">
    <property type="entry name" value="CHOLINE TRANSPORTER-LIKE (SLC FAMILY 44)"/>
    <property type="match status" value="1"/>
</dbReference>
<accession>A0A1B9GJG5</accession>
<dbReference type="EMBL" id="KV700137">
    <property type="protein sequence ID" value="OCF31148.1"/>
    <property type="molecule type" value="Genomic_DNA"/>
</dbReference>
<comment type="function">
    <text evidence="1">Probably involved in transport through the plasma membrane.</text>
</comment>
<feature type="transmembrane region" description="Helical" evidence="9">
    <location>
        <begin position="102"/>
        <end position="123"/>
    </location>
</feature>
<feature type="transmembrane region" description="Helical" evidence="9">
    <location>
        <begin position="156"/>
        <end position="176"/>
    </location>
</feature>
<proteinExistence type="inferred from homology"/>
<dbReference type="PANTHER" id="PTHR12385:SF4">
    <property type="entry name" value="PROTEIN PNS1"/>
    <property type="match status" value="1"/>
</dbReference>
<evidence type="ECO:0000313" key="11">
    <source>
        <dbReference type="Proteomes" id="UP000092666"/>
    </source>
</evidence>
<organism evidence="10 11">
    <name type="scientific">Kwoniella heveanensis BCC8398</name>
    <dbReference type="NCBI Taxonomy" id="1296120"/>
    <lineage>
        <taxon>Eukaryota</taxon>
        <taxon>Fungi</taxon>
        <taxon>Dikarya</taxon>
        <taxon>Basidiomycota</taxon>
        <taxon>Agaricomycotina</taxon>
        <taxon>Tremellomycetes</taxon>
        <taxon>Tremellales</taxon>
        <taxon>Cryptococcaceae</taxon>
        <taxon>Kwoniella</taxon>
    </lineage>
</organism>
<keyword evidence="6 9" id="KW-1133">Transmembrane helix</keyword>
<evidence type="ECO:0000256" key="3">
    <source>
        <dbReference type="ARBA" id="ARBA00007168"/>
    </source>
</evidence>
<reference evidence="10 11" key="1">
    <citation type="submission" date="2013-07" db="EMBL/GenBank/DDBJ databases">
        <title>The Genome Sequence of Cryptococcus heveanensis BCC8398.</title>
        <authorList>
            <consortium name="The Broad Institute Genome Sequencing Platform"/>
            <person name="Cuomo C."/>
            <person name="Litvintseva A."/>
            <person name="Chen Y."/>
            <person name="Heitman J."/>
            <person name="Sun S."/>
            <person name="Springer D."/>
            <person name="Dromer F."/>
            <person name="Young S.K."/>
            <person name="Zeng Q."/>
            <person name="Gargeya S."/>
            <person name="Fitzgerald M."/>
            <person name="Abouelleil A."/>
            <person name="Alvarado L."/>
            <person name="Berlin A.M."/>
            <person name="Chapman S.B."/>
            <person name="Dewar J."/>
            <person name="Goldberg J."/>
            <person name="Griggs A."/>
            <person name="Gujja S."/>
            <person name="Hansen M."/>
            <person name="Howarth C."/>
            <person name="Imamovic A."/>
            <person name="Larimer J."/>
            <person name="McCowan C."/>
            <person name="Murphy C."/>
            <person name="Pearson M."/>
            <person name="Priest M."/>
            <person name="Roberts A."/>
            <person name="Saif S."/>
            <person name="Shea T."/>
            <person name="Sykes S."/>
            <person name="Wortman J."/>
            <person name="Nusbaum C."/>
            <person name="Birren B."/>
        </authorList>
    </citation>
    <scope>NUCLEOTIDE SEQUENCE [LARGE SCALE GENOMIC DNA]</scope>
    <source>
        <strain evidence="10 11">BCC8398</strain>
    </source>
</reference>
<dbReference type="InterPro" id="IPR007603">
    <property type="entry name" value="Choline_transptr-like"/>
</dbReference>
<evidence type="ECO:0000256" key="5">
    <source>
        <dbReference type="ARBA" id="ARBA00022692"/>
    </source>
</evidence>
<evidence type="ECO:0000256" key="8">
    <source>
        <dbReference type="SAM" id="MobiDB-lite"/>
    </source>
</evidence>
<feature type="compositionally biased region" description="Basic and acidic residues" evidence="8">
    <location>
        <begin position="30"/>
        <end position="40"/>
    </location>
</feature>
<feature type="transmembrane region" description="Helical" evidence="9">
    <location>
        <begin position="183"/>
        <end position="199"/>
    </location>
</feature>
<reference evidence="11" key="2">
    <citation type="submission" date="2013-12" db="EMBL/GenBank/DDBJ databases">
        <title>Evolution of pathogenesis and genome organization in the Tremellales.</title>
        <authorList>
            <person name="Cuomo C."/>
            <person name="Litvintseva A."/>
            <person name="Heitman J."/>
            <person name="Chen Y."/>
            <person name="Sun S."/>
            <person name="Springer D."/>
            <person name="Dromer F."/>
            <person name="Young S."/>
            <person name="Zeng Q."/>
            <person name="Chapman S."/>
            <person name="Gujja S."/>
            <person name="Saif S."/>
            <person name="Birren B."/>
        </authorList>
    </citation>
    <scope>NUCLEOTIDE SEQUENCE [LARGE SCALE GENOMIC DNA]</scope>
    <source>
        <strain evidence="11">BCC8398</strain>
    </source>
</reference>
<dbReference type="GO" id="GO:0016020">
    <property type="term" value="C:membrane"/>
    <property type="evidence" value="ECO:0007669"/>
    <property type="project" value="UniProtKB-SubCell"/>
</dbReference>
<evidence type="ECO:0000256" key="2">
    <source>
        <dbReference type="ARBA" id="ARBA00004141"/>
    </source>
</evidence>
<dbReference type="AlphaFoldDB" id="A0A1B9GJG5"/>
<evidence type="ECO:0000256" key="6">
    <source>
        <dbReference type="ARBA" id="ARBA00022989"/>
    </source>
</evidence>
<evidence type="ECO:0000256" key="9">
    <source>
        <dbReference type="SAM" id="Phobius"/>
    </source>
</evidence>
<sequence>MGVSDGPALSSKFREDEMLADSPPPPAYSERGRRSTRRAEDYDDDDGDYNRDNRGNRGRSSQDTAYEDSPDEVNSRDKGDRAKRETTEEAAKSFWQRCKDKWAFVAFLVNLLVYNILAVYGIYSFMTDYKKEVDDLSELKVEGEGDLSKALTEETAWIFAGATGLGISLSFALLFFVRIFPAFVIWSGPVLCTTMLFAAAAVWSFAGGCAFAGAILLASLWLLKGRYFLARDLLDTANRAARAHWSVFWTVMIDSHPDIELARTAFALIK</sequence>
<name>A0A1B9GJG5_9TREE</name>
<evidence type="ECO:0000256" key="4">
    <source>
        <dbReference type="ARBA" id="ARBA00015388"/>
    </source>
</evidence>
<keyword evidence="5 9" id="KW-0812">Transmembrane</keyword>
<protein>
    <recommendedName>
        <fullName evidence="4">Protein PNS1</fullName>
    </recommendedName>
</protein>
<evidence type="ECO:0000313" key="10">
    <source>
        <dbReference type="EMBL" id="OCF31148.1"/>
    </source>
</evidence>
<evidence type="ECO:0000256" key="1">
    <source>
        <dbReference type="ARBA" id="ARBA00002957"/>
    </source>
</evidence>
<evidence type="ECO:0000256" key="7">
    <source>
        <dbReference type="ARBA" id="ARBA00023136"/>
    </source>
</evidence>
<keyword evidence="11" id="KW-1185">Reference proteome</keyword>
<feature type="region of interest" description="Disordered" evidence="8">
    <location>
        <begin position="1"/>
        <end position="84"/>
    </location>
</feature>
<comment type="subcellular location">
    <subcellularLocation>
        <location evidence="2">Membrane</location>
        <topology evidence="2">Multi-pass membrane protein</topology>
    </subcellularLocation>
</comment>
<feature type="compositionally biased region" description="Basic and acidic residues" evidence="8">
    <location>
        <begin position="73"/>
        <end position="84"/>
    </location>
</feature>
<dbReference type="GO" id="GO:0022857">
    <property type="term" value="F:transmembrane transporter activity"/>
    <property type="evidence" value="ECO:0007669"/>
    <property type="project" value="InterPro"/>
</dbReference>
<dbReference type="OrthoDB" id="2576433at2759"/>